<evidence type="ECO:0008006" key="3">
    <source>
        <dbReference type="Google" id="ProtNLM"/>
    </source>
</evidence>
<reference evidence="2" key="1">
    <citation type="submission" date="2018-05" db="EMBL/GenBank/DDBJ databases">
        <authorList>
            <person name="Lanie J.A."/>
            <person name="Ng W.-L."/>
            <person name="Kazmierczak K.M."/>
            <person name="Andrzejewski T.M."/>
            <person name="Davidsen T.M."/>
            <person name="Wayne K.J."/>
            <person name="Tettelin H."/>
            <person name="Glass J.I."/>
            <person name="Rusch D."/>
            <person name="Podicherti R."/>
            <person name="Tsui H.-C.T."/>
            <person name="Winkler M.E."/>
        </authorList>
    </citation>
    <scope>NUCLEOTIDE SEQUENCE</scope>
</reference>
<organism evidence="2">
    <name type="scientific">marine metagenome</name>
    <dbReference type="NCBI Taxonomy" id="408172"/>
    <lineage>
        <taxon>unclassified sequences</taxon>
        <taxon>metagenomes</taxon>
        <taxon>ecological metagenomes</taxon>
    </lineage>
</organism>
<dbReference type="NCBIfam" id="TIGR00090">
    <property type="entry name" value="rsfS_iojap_ybeB"/>
    <property type="match status" value="1"/>
</dbReference>
<dbReference type="InterPro" id="IPR043519">
    <property type="entry name" value="NT_sf"/>
</dbReference>
<name>A0A382FR47_9ZZZZ</name>
<dbReference type="Gene3D" id="3.30.460.10">
    <property type="entry name" value="Beta Polymerase, domain 2"/>
    <property type="match status" value="1"/>
</dbReference>
<evidence type="ECO:0000256" key="1">
    <source>
        <dbReference type="ARBA" id="ARBA00010574"/>
    </source>
</evidence>
<comment type="similarity">
    <text evidence="1">Belongs to the Iojap/RsfS family.</text>
</comment>
<accession>A0A382FR47</accession>
<dbReference type="PANTHER" id="PTHR21043:SF0">
    <property type="entry name" value="MITOCHONDRIAL ASSEMBLY OF RIBOSOMAL LARGE SUBUNIT PROTEIN 1"/>
    <property type="match status" value="1"/>
</dbReference>
<protein>
    <recommendedName>
        <fullName evidence="3">Ribosome silencing factor</fullName>
    </recommendedName>
</protein>
<dbReference type="GO" id="GO:0043023">
    <property type="term" value="F:ribosomal large subunit binding"/>
    <property type="evidence" value="ECO:0007669"/>
    <property type="project" value="TreeGrafter"/>
</dbReference>
<dbReference type="EMBL" id="UINC01051378">
    <property type="protein sequence ID" value="SVB65470.1"/>
    <property type="molecule type" value="Genomic_DNA"/>
</dbReference>
<dbReference type="GO" id="GO:0090071">
    <property type="term" value="P:negative regulation of ribosome biogenesis"/>
    <property type="evidence" value="ECO:0007669"/>
    <property type="project" value="TreeGrafter"/>
</dbReference>
<gene>
    <name evidence="2" type="ORF">METZ01_LOCUS218324</name>
</gene>
<proteinExistence type="inferred from homology"/>
<dbReference type="InterPro" id="IPR004394">
    <property type="entry name" value="Iojap/RsfS/C7orf30"/>
</dbReference>
<dbReference type="Pfam" id="PF02410">
    <property type="entry name" value="RsfS"/>
    <property type="match status" value="1"/>
</dbReference>
<sequence length="70" mass="8730">MQSIREEIEMNIVKESDLKPIRVEGKESEQWMLIDYGIFVVHIFDREWRSFYNLERLWLDRPILDWEKDD</sequence>
<dbReference type="AlphaFoldDB" id="A0A382FR47"/>
<dbReference type="PANTHER" id="PTHR21043">
    <property type="entry name" value="IOJAP SUPERFAMILY ORTHOLOG"/>
    <property type="match status" value="1"/>
</dbReference>
<evidence type="ECO:0000313" key="2">
    <source>
        <dbReference type="EMBL" id="SVB65470.1"/>
    </source>
</evidence>
<dbReference type="GO" id="GO:0017148">
    <property type="term" value="P:negative regulation of translation"/>
    <property type="evidence" value="ECO:0007669"/>
    <property type="project" value="TreeGrafter"/>
</dbReference>
<dbReference type="SUPFAM" id="SSF81301">
    <property type="entry name" value="Nucleotidyltransferase"/>
    <property type="match status" value="1"/>
</dbReference>